<proteinExistence type="predicted"/>
<dbReference type="EMBL" id="QAAD01000004">
    <property type="protein sequence ID" value="PTN09647.1"/>
    <property type="molecule type" value="Genomic_DNA"/>
</dbReference>
<feature type="chain" id="PRO_5015662211" evidence="1">
    <location>
        <begin position="20"/>
        <end position="324"/>
    </location>
</feature>
<dbReference type="Proteomes" id="UP000243525">
    <property type="component" value="Unassembled WGS sequence"/>
</dbReference>
<dbReference type="Pfam" id="PF11751">
    <property type="entry name" value="PorP_SprF"/>
    <property type="match status" value="1"/>
</dbReference>
<reference evidence="2 3" key="1">
    <citation type="submission" date="2018-04" db="EMBL/GenBank/DDBJ databases">
        <title>Genomic Encyclopedia of Archaeal and Bacterial Type Strains, Phase II (KMG-II): from individual species to whole genera.</title>
        <authorList>
            <person name="Goeker M."/>
        </authorList>
    </citation>
    <scope>NUCLEOTIDE SEQUENCE [LARGE SCALE GENOMIC DNA]</scope>
    <source>
        <strain evidence="2 3">DSM 28823</strain>
    </source>
</reference>
<dbReference type="AlphaFoldDB" id="A0A2T5C4B8"/>
<name>A0A2T5C4B8_9BACT</name>
<sequence length="324" mass="37128">MQKIFLIFISLCAFQTVQAQDAEYAQFYANPLYLNPGFAGTTDQTRLSVNYRNQWPQQGTNYTSYSVAIDRYAEKLKGGLGMQAHSSREPNGIVEKTSLNLFYAHHIKFNPRFFFDLGLRAGFTYKKLDYQQLVFPDMINQLTGERYLGSQEIPENASLLYPDFGVGFIGQYDSFYGGIAVDHLSQPDESVFIGDQRGKLPLKFTVHLGAKSYRWHRGLLSRRFTLSPNVIYQQQAAFRQLNLGLYVLERSVSAGLWYRQTKGIQPESVILMLGLMRPKFKIGYSYDHCLSELSYYSYGAHEISLILFTGEKRKSRQTLLIPSL</sequence>
<evidence type="ECO:0000313" key="3">
    <source>
        <dbReference type="Proteomes" id="UP000243525"/>
    </source>
</evidence>
<evidence type="ECO:0000313" key="2">
    <source>
        <dbReference type="EMBL" id="PTN09647.1"/>
    </source>
</evidence>
<evidence type="ECO:0000256" key="1">
    <source>
        <dbReference type="SAM" id="SignalP"/>
    </source>
</evidence>
<organism evidence="2 3">
    <name type="scientific">Mangrovibacterium marinum</name>
    <dbReference type="NCBI Taxonomy" id="1639118"/>
    <lineage>
        <taxon>Bacteria</taxon>
        <taxon>Pseudomonadati</taxon>
        <taxon>Bacteroidota</taxon>
        <taxon>Bacteroidia</taxon>
        <taxon>Marinilabiliales</taxon>
        <taxon>Prolixibacteraceae</taxon>
        <taxon>Mangrovibacterium</taxon>
    </lineage>
</organism>
<dbReference type="RefSeq" id="WP_170111300.1">
    <property type="nucleotide sequence ID" value="NZ_OY782574.1"/>
</dbReference>
<dbReference type="InterPro" id="IPR019861">
    <property type="entry name" value="PorP/SprF_Bacteroidetes"/>
</dbReference>
<feature type="signal peptide" evidence="1">
    <location>
        <begin position="1"/>
        <end position="19"/>
    </location>
</feature>
<protein>
    <submittedName>
        <fullName evidence="2">Type IX secretion system PorP/SprF family membrane protein</fullName>
    </submittedName>
</protein>
<comment type="caution">
    <text evidence="2">The sequence shown here is derived from an EMBL/GenBank/DDBJ whole genome shotgun (WGS) entry which is preliminary data.</text>
</comment>
<dbReference type="NCBIfam" id="TIGR03519">
    <property type="entry name" value="T9SS_PorP_fam"/>
    <property type="match status" value="1"/>
</dbReference>
<keyword evidence="3" id="KW-1185">Reference proteome</keyword>
<accession>A0A2T5C4B8</accession>
<keyword evidence="1" id="KW-0732">Signal</keyword>
<gene>
    <name evidence="2" type="ORF">C8N47_104194</name>
</gene>